<evidence type="ECO:0000256" key="4">
    <source>
        <dbReference type="SAM" id="MobiDB-lite"/>
    </source>
</evidence>
<evidence type="ECO:0000256" key="1">
    <source>
        <dbReference type="ARBA" id="ARBA00010322"/>
    </source>
</evidence>
<feature type="region of interest" description="Disordered" evidence="4">
    <location>
        <begin position="16"/>
        <end position="39"/>
    </location>
</feature>
<keyword evidence="6" id="KW-1185">Reference proteome</keyword>
<dbReference type="PANTHER" id="PTHR12169">
    <property type="entry name" value="ATPASE N2B"/>
    <property type="match status" value="1"/>
</dbReference>
<feature type="compositionally biased region" description="Basic residues" evidence="4">
    <location>
        <begin position="20"/>
        <end position="31"/>
    </location>
</feature>
<keyword evidence="3" id="KW-0067">ATP-binding</keyword>
<name>A0ABP0IP36_9DINO</name>
<accession>A0ABP0IP36</accession>
<organism evidence="5 6">
    <name type="scientific">Durusdinium trenchii</name>
    <dbReference type="NCBI Taxonomy" id="1381693"/>
    <lineage>
        <taxon>Eukaryota</taxon>
        <taxon>Sar</taxon>
        <taxon>Alveolata</taxon>
        <taxon>Dinophyceae</taxon>
        <taxon>Suessiales</taxon>
        <taxon>Symbiodiniaceae</taxon>
        <taxon>Durusdinium</taxon>
    </lineage>
</organism>
<dbReference type="InterPro" id="IPR027417">
    <property type="entry name" value="P-loop_NTPase"/>
</dbReference>
<evidence type="ECO:0000256" key="2">
    <source>
        <dbReference type="ARBA" id="ARBA00022741"/>
    </source>
</evidence>
<evidence type="ECO:0000313" key="5">
    <source>
        <dbReference type="EMBL" id="CAK9004365.1"/>
    </source>
</evidence>
<dbReference type="InterPro" id="IPR005654">
    <property type="entry name" value="ATPase_AFG1-like"/>
</dbReference>
<dbReference type="Gene3D" id="3.40.50.300">
    <property type="entry name" value="P-loop containing nucleotide triphosphate hydrolases"/>
    <property type="match status" value="1"/>
</dbReference>
<evidence type="ECO:0000256" key="3">
    <source>
        <dbReference type="ARBA" id="ARBA00022840"/>
    </source>
</evidence>
<sequence length="484" mass="54680">ARRETGAWVRRRELAGRAGPRVRARERRRRRLGDAAPHGGHGWMGMVSVWVTRSGADAERSRADEEDALVHDVGSLSTDGRAGRMTDRLQRELEERKRQDKEAFEQLMRKGNPLDALQFPRKPKGLFVHGHVGTGKTVMMDMFYETLDIKSKRRAHLHEFMIDVHERIHRWKVQERAKPAEQPEDSPEQENAPEGAPPATRGRGRQGVAAESDGIAQVARDLAREHTLLAFDEFVITDVVDALILKHLFGVMFQEGTVVVATSNTRPDDLYKDGLNYHYFAPFIDMLKAHCKVFDMESSTDYRLSNGYEVLEDRYLWPLSAESKERFDNVFAKLTGDATPRAETVKVAFGRSVTARASVGGVCRFSFDELCGDREPVMGSSDFKALCERFDTIMVEDVPELSLANHNETRRFITLIDQMYDRRVDLVLRAAQPPQKLVSLGPEASPEPTGQDDGAAAIDDDLFSLKEMRVASKRLVSRLVEMTQ</sequence>
<dbReference type="PANTHER" id="PTHR12169:SF6">
    <property type="entry name" value="AFG1-LIKE ATPASE"/>
    <property type="match status" value="1"/>
</dbReference>
<dbReference type="NCBIfam" id="NF040713">
    <property type="entry name" value="ZapE"/>
    <property type="match status" value="1"/>
</dbReference>
<feature type="non-terminal residue" evidence="5">
    <location>
        <position position="1"/>
    </location>
</feature>
<dbReference type="Proteomes" id="UP001642464">
    <property type="component" value="Unassembled WGS sequence"/>
</dbReference>
<dbReference type="EMBL" id="CAXAMM010004649">
    <property type="protein sequence ID" value="CAK9004365.1"/>
    <property type="molecule type" value="Genomic_DNA"/>
</dbReference>
<feature type="region of interest" description="Disordered" evidence="4">
    <location>
        <begin position="437"/>
        <end position="456"/>
    </location>
</feature>
<gene>
    <name evidence="5" type="ORF">SCF082_LOCUS8150</name>
</gene>
<keyword evidence="2" id="KW-0547">Nucleotide-binding</keyword>
<evidence type="ECO:0000313" key="6">
    <source>
        <dbReference type="Proteomes" id="UP001642464"/>
    </source>
</evidence>
<reference evidence="5 6" key="1">
    <citation type="submission" date="2024-02" db="EMBL/GenBank/DDBJ databases">
        <authorList>
            <person name="Chen Y."/>
            <person name="Shah S."/>
            <person name="Dougan E. K."/>
            <person name="Thang M."/>
            <person name="Chan C."/>
        </authorList>
    </citation>
    <scope>NUCLEOTIDE SEQUENCE [LARGE SCALE GENOMIC DNA]</scope>
</reference>
<proteinExistence type="inferred from homology"/>
<dbReference type="SUPFAM" id="SSF52540">
    <property type="entry name" value="P-loop containing nucleoside triphosphate hydrolases"/>
    <property type="match status" value="1"/>
</dbReference>
<feature type="region of interest" description="Disordered" evidence="4">
    <location>
        <begin position="175"/>
        <end position="210"/>
    </location>
</feature>
<dbReference type="Pfam" id="PF03969">
    <property type="entry name" value="AFG1_ATPase"/>
    <property type="match status" value="1"/>
</dbReference>
<comment type="similarity">
    <text evidence="1">Belongs to the AFG1 ATPase family.</text>
</comment>
<comment type="caution">
    <text evidence="5">The sequence shown here is derived from an EMBL/GenBank/DDBJ whole genome shotgun (WGS) entry which is preliminary data.</text>
</comment>
<protein>
    <submittedName>
        <fullName evidence="5">AFG1-like ATPase (Lactation elevated protein 1)</fullName>
    </submittedName>
</protein>